<dbReference type="STRING" id="444597.BST26_12070"/>
<keyword evidence="6" id="KW-0092">Biotin</keyword>
<dbReference type="GO" id="GO:0004075">
    <property type="term" value="F:biotin carboxylase activity"/>
    <property type="evidence" value="ECO:0007669"/>
    <property type="project" value="UniProtKB-EC"/>
</dbReference>
<keyword evidence="5" id="KW-0067">ATP-binding</keyword>
<dbReference type="PANTHER" id="PTHR18866:SF33">
    <property type="entry name" value="METHYLCROTONOYL-COA CARBOXYLASE SUBUNIT ALPHA, MITOCHONDRIAL-RELATED"/>
    <property type="match status" value="1"/>
</dbReference>
<evidence type="ECO:0000256" key="5">
    <source>
        <dbReference type="ARBA" id="ARBA00022840"/>
    </source>
</evidence>
<comment type="pathway">
    <text evidence="7">Amino-acid degradation; L-leucine degradation.</text>
</comment>
<reference evidence="8 9" key="1">
    <citation type="submission" date="2016-12" db="EMBL/GenBank/DDBJ databases">
        <title>The new phylogeny of genus Mycobacterium.</title>
        <authorList>
            <person name="Tortoli E."/>
            <person name="Trovato A."/>
            <person name="Cirillo D.M."/>
        </authorList>
    </citation>
    <scope>NUCLEOTIDE SEQUENCE [LARGE SCALE GENOMIC DNA]</scope>
    <source>
        <strain evidence="8 9">DSM 45130</strain>
    </source>
</reference>
<gene>
    <name evidence="8" type="ORF">BST26_12070</name>
</gene>
<evidence type="ECO:0000313" key="9">
    <source>
        <dbReference type="Proteomes" id="UP000192801"/>
    </source>
</evidence>
<protein>
    <recommendedName>
        <fullName evidence="2">biotin carboxylase</fullName>
        <ecNumber evidence="2">6.3.4.14</ecNumber>
    </recommendedName>
</protein>
<dbReference type="SUPFAM" id="SSF51230">
    <property type="entry name" value="Single hybrid motif"/>
    <property type="match status" value="1"/>
</dbReference>
<dbReference type="PANTHER" id="PTHR18866">
    <property type="entry name" value="CARBOXYLASE:PYRUVATE/ACETYL-COA/PROPIONYL-COA CARBOXYLASE"/>
    <property type="match status" value="1"/>
</dbReference>
<comment type="cofactor">
    <cofactor evidence="1">
        <name>biotin</name>
        <dbReference type="ChEBI" id="CHEBI:57586"/>
    </cofactor>
</comment>
<keyword evidence="9" id="KW-1185">Reference proteome</keyword>
<dbReference type="Gene3D" id="2.40.50.100">
    <property type="match status" value="1"/>
</dbReference>
<accession>A0A1X0DCW6</accession>
<dbReference type="InterPro" id="IPR050856">
    <property type="entry name" value="Biotin_carboxylase_complex"/>
</dbReference>
<dbReference type="FunFam" id="3.30.470.20:FF:000028">
    <property type="entry name" value="Methylcrotonoyl-CoA carboxylase subunit alpha, mitochondrial"/>
    <property type="match status" value="1"/>
</dbReference>
<dbReference type="Pfam" id="PF21139">
    <property type="entry name" value="BT_MCC_alpha"/>
    <property type="match status" value="1"/>
</dbReference>
<dbReference type="Pfam" id="PF02785">
    <property type="entry name" value="Biotin_carb_C"/>
    <property type="match status" value="1"/>
</dbReference>
<dbReference type="InterPro" id="IPR048429">
    <property type="entry name" value="MCC_alpha_BT"/>
</dbReference>
<dbReference type="RefSeq" id="WP_083031243.1">
    <property type="nucleotide sequence ID" value="NZ_AP022618.1"/>
</dbReference>
<dbReference type="InterPro" id="IPR016185">
    <property type="entry name" value="PreATP-grasp_dom_sf"/>
</dbReference>
<comment type="caution">
    <text evidence="8">The sequence shown here is derived from an EMBL/GenBank/DDBJ whole genome shotgun (WGS) entry which is preliminary data.</text>
</comment>
<evidence type="ECO:0000313" key="8">
    <source>
        <dbReference type="EMBL" id="ORA70019.1"/>
    </source>
</evidence>
<dbReference type="InterPro" id="IPR005479">
    <property type="entry name" value="CPAse_ATP-bd"/>
</dbReference>
<sequence>MSNALFDTVLIANRGEIAVRVIRTLRRLGIRSVAVYSEADAGARHVAEADTAVLLGPAPARQSYLNIPAVVDAARRTGARAVHPGYGFLSENAEFAAALAEAGITFIGPPAAAIATMGDKITAKDVVSGFNVPVVPGIARPGLTDAELIAAATEIGYPVLVKPSAGGGGKGMRLVTEPSELPAALLGARRESAAAFGDDTLFLERFVLRPRHIEVQVLADRHGNVLHLGERECSLQRRHQKVIEEAPSALLDPETRARIGKAACDTARSVDYVGAGTVEFIVSADAPDEFFFMEMNTRLQVEHPVTEMVTGWDLVEWQVRIAAGEQLTATQDDIVLDGHAIEARVYAEDPGNGFLPTGGTVLDLAEPAGKDVRVDSGIRAGTVVGSDYDPMLAKIIAHGPDRAAALAGLDTALADTEVLGVVTNVDFLRFLLHDDDVAAGRLDTGLLDRRLADYAPPQTSDDEFVAAAAHRWLQYWAGSADDLWTRPNGWRVGAHAPTVTRLQAHDRTEHVRITGTPESATANVEDGEKRTLAAELDGDRLTVTIGGLRVGYRVAVDDHRIWLAGPRGVVRLEEVREAPVRPDDEHSGDAELVSPMPGSVVAVNAATGDRLSAGAVVVVVEAMKMEHSLTAPVDGVAEVLVAVGDQVKVGQPLARISATDTTSTDTTSEEATNA</sequence>
<dbReference type="EMBL" id="MVHS01000026">
    <property type="protein sequence ID" value="ORA70019.1"/>
    <property type="molecule type" value="Genomic_DNA"/>
</dbReference>
<dbReference type="InterPro" id="IPR011053">
    <property type="entry name" value="Single_hybrid_motif"/>
</dbReference>
<dbReference type="CDD" id="cd06850">
    <property type="entry name" value="biotinyl_domain"/>
    <property type="match status" value="1"/>
</dbReference>
<name>A0A1X0DCW6_9MYCO</name>
<dbReference type="InterPro" id="IPR005482">
    <property type="entry name" value="Biotin_COase_C"/>
</dbReference>
<dbReference type="Pfam" id="PF02786">
    <property type="entry name" value="CPSase_L_D2"/>
    <property type="match status" value="1"/>
</dbReference>
<evidence type="ECO:0000256" key="4">
    <source>
        <dbReference type="ARBA" id="ARBA00022741"/>
    </source>
</evidence>
<dbReference type="PROSITE" id="PS00866">
    <property type="entry name" value="CPSASE_1"/>
    <property type="match status" value="1"/>
</dbReference>
<evidence type="ECO:0000256" key="7">
    <source>
        <dbReference type="ARBA" id="ARBA00046317"/>
    </source>
</evidence>
<evidence type="ECO:0000256" key="2">
    <source>
        <dbReference type="ARBA" id="ARBA00013263"/>
    </source>
</evidence>
<dbReference type="InterPro" id="IPR011764">
    <property type="entry name" value="Biotin_carboxylation_dom"/>
</dbReference>
<keyword evidence="3" id="KW-0436">Ligase</keyword>
<dbReference type="GO" id="GO:0046872">
    <property type="term" value="F:metal ion binding"/>
    <property type="evidence" value="ECO:0007669"/>
    <property type="project" value="InterPro"/>
</dbReference>
<dbReference type="SUPFAM" id="SSF51246">
    <property type="entry name" value="Rudiment single hybrid motif"/>
    <property type="match status" value="1"/>
</dbReference>
<dbReference type="PROSITE" id="PS50968">
    <property type="entry name" value="BIOTINYL_LIPOYL"/>
    <property type="match status" value="1"/>
</dbReference>
<dbReference type="Gene3D" id="3.30.470.20">
    <property type="entry name" value="ATP-grasp fold, B domain"/>
    <property type="match status" value="1"/>
</dbReference>
<dbReference type="InterPro" id="IPR011761">
    <property type="entry name" value="ATP-grasp"/>
</dbReference>
<evidence type="ECO:0000256" key="6">
    <source>
        <dbReference type="ARBA" id="ARBA00023267"/>
    </source>
</evidence>
<dbReference type="GO" id="GO:0005524">
    <property type="term" value="F:ATP binding"/>
    <property type="evidence" value="ECO:0007669"/>
    <property type="project" value="UniProtKB-UniRule"/>
</dbReference>
<dbReference type="AlphaFoldDB" id="A0A1X0DCW6"/>
<dbReference type="Pfam" id="PF00364">
    <property type="entry name" value="Biotin_lipoyl"/>
    <property type="match status" value="1"/>
</dbReference>
<proteinExistence type="predicted"/>
<dbReference type="InterPro" id="IPR005481">
    <property type="entry name" value="BC-like_N"/>
</dbReference>
<dbReference type="PROSITE" id="PS00867">
    <property type="entry name" value="CPSASE_2"/>
    <property type="match status" value="1"/>
</dbReference>
<evidence type="ECO:0000256" key="3">
    <source>
        <dbReference type="ARBA" id="ARBA00022598"/>
    </source>
</evidence>
<evidence type="ECO:0000256" key="1">
    <source>
        <dbReference type="ARBA" id="ARBA00001953"/>
    </source>
</evidence>
<dbReference type="PROSITE" id="PS50975">
    <property type="entry name" value="ATP_GRASP"/>
    <property type="match status" value="1"/>
</dbReference>
<dbReference type="InterPro" id="IPR000089">
    <property type="entry name" value="Biotin_lipoyl"/>
</dbReference>
<dbReference type="OrthoDB" id="9760256at2"/>
<dbReference type="EC" id="6.3.4.14" evidence="2"/>
<dbReference type="Gene3D" id="3.30.700.40">
    <property type="match status" value="1"/>
</dbReference>
<dbReference type="SUPFAM" id="SSF56059">
    <property type="entry name" value="Glutathione synthetase ATP-binding domain-like"/>
    <property type="match status" value="1"/>
</dbReference>
<dbReference type="Pfam" id="PF00289">
    <property type="entry name" value="Biotin_carb_N"/>
    <property type="match status" value="1"/>
</dbReference>
<dbReference type="SMART" id="SM00878">
    <property type="entry name" value="Biotin_carb_C"/>
    <property type="match status" value="1"/>
</dbReference>
<organism evidence="8 9">
    <name type="scientific">Mycolicibacterium insubricum</name>
    <dbReference type="NCBI Taxonomy" id="444597"/>
    <lineage>
        <taxon>Bacteria</taxon>
        <taxon>Bacillati</taxon>
        <taxon>Actinomycetota</taxon>
        <taxon>Actinomycetes</taxon>
        <taxon>Mycobacteriales</taxon>
        <taxon>Mycobacteriaceae</taxon>
        <taxon>Mycolicibacterium</taxon>
    </lineage>
</organism>
<dbReference type="SUPFAM" id="SSF52440">
    <property type="entry name" value="PreATP-grasp domain"/>
    <property type="match status" value="1"/>
</dbReference>
<dbReference type="InterPro" id="IPR011054">
    <property type="entry name" value="Rudment_hybrid_motif"/>
</dbReference>
<keyword evidence="4" id="KW-0547">Nucleotide-binding</keyword>
<dbReference type="Proteomes" id="UP000192801">
    <property type="component" value="Unassembled WGS sequence"/>
</dbReference>
<dbReference type="PROSITE" id="PS50979">
    <property type="entry name" value="BC"/>
    <property type="match status" value="1"/>
</dbReference>
<dbReference type="FunFam" id="3.40.50.20:FF:000010">
    <property type="entry name" value="Propionyl-CoA carboxylase subunit alpha"/>
    <property type="match status" value="1"/>
</dbReference>